<accession>A0A5N0TF77</accession>
<evidence type="ECO:0000313" key="1">
    <source>
        <dbReference type="EMBL" id="KAA9133712.1"/>
    </source>
</evidence>
<name>A0A5N0TF77_9MICO</name>
<dbReference type="EMBL" id="VYUY01000009">
    <property type="protein sequence ID" value="KAA9133712.1"/>
    <property type="molecule type" value="Genomic_DNA"/>
</dbReference>
<sequence>MPIDQYLVNRAAANYPLPAVKTMTLTFPSIRAGHRARSVAHAVFTLGQRHLSNLQAAARHEDADIAPELLQELRTELTKTLQAQAAAMFDDPSDGLRRQAERALAAADTAAAPYRPRLDPESSTQMLRTAQAWEHAVQPSLEAGKPWDQIIPTLDTDGLLAVERFAPAHEARIRDVHHQHEVPEVLSNIAAASARRVAEIAPAEGRAAFKDLEIAADAAGYAFGIMAQLRQSNGRDAVGLSITITRQAYAVGAQLPAESSPAALAAYEAEIGGAPTPAPNAIDYSTALA</sequence>
<dbReference type="RefSeq" id="WP_150893020.1">
    <property type="nucleotide sequence ID" value="NZ_VYUY01000009.1"/>
</dbReference>
<organism evidence="1 2">
    <name type="scientific">Microbacterium caowuchunii</name>
    <dbReference type="NCBI Taxonomy" id="2614638"/>
    <lineage>
        <taxon>Bacteria</taxon>
        <taxon>Bacillati</taxon>
        <taxon>Actinomycetota</taxon>
        <taxon>Actinomycetes</taxon>
        <taxon>Micrococcales</taxon>
        <taxon>Microbacteriaceae</taxon>
        <taxon>Microbacterium</taxon>
    </lineage>
</organism>
<proteinExistence type="predicted"/>
<gene>
    <name evidence="1" type="ORF">F6B40_08135</name>
</gene>
<evidence type="ECO:0000313" key="2">
    <source>
        <dbReference type="Proteomes" id="UP000326838"/>
    </source>
</evidence>
<reference evidence="2" key="1">
    <citation type="submission" date="2019-09" db="EMBL/GenBank/DDBJ databases">
        <title>Mumia zhuanghuii sp. nov. isolated from the intestinal contents of plateau pika (Ochotona curzoniae) in the Qinghai-Tibet plateau of China.</title>
        <authorList>
            <person name="Tian Z."/>
        </authorList>
    </citation>
    <scope>NUCLEOTIDE SEQUENCE [LARGE SCALE GENOMIC DNA]</scope>
    <source>
        <strain evidence="2">L-033</strain>
    </source>
</reference>
<dbReference type="Proteomes" id="UP000326838">
    <property type="component" value="Unassembled WGS sequence"/>
</dbReference>
<keyword evidence="2" id="KW-1185">Reference proteome</keyword>
<dbReference type="AlphaFoldDB" id="A0A5N0TF77"/>
<protein>
    <submittedName>
        <fullName evidence="1">Uncharacterized protein</fullName>
    </submittedName>
</protein>
<comment type="caution">
    <text evidence="1">The sequence shown here is derived from an EMBL/GenBank/DDBJ whole genome shotgun (WGS) entry which is preliminary data.</text>
</comment>